<keyword evidence="1" id="KW-1003">Cell membrane</keyword>
<dbReference type="Pfam" id="PF01809">
    <property type="entry name" value="YidD"/>
    <property type="match status" value="1"/>
</dbReference>
<dbReference type="NCBIfam" id="TIGR00278">
    <property type="entry name" value="membrane protein insertion efficiency factor YidD"/>
    <property type="match status" value="1"/>
</dbReference>
<organism evidence="3 4">
    <name type="scientific">Mesorhizobium plurifarium</name>
    <dbReference type="NCBI Taxonomy" id="69974"/>
    <lineage>
        <taxon>Bacteria</taxon>
        <taxon>Pseudomonadati</taxon>
        <taxon>Pseudomonadota</taxon>
        <taxon>Alphaproteobacteria</taxon>
        <taxon>Hyphomicrobiales</taxon>
        <taxon>Phyllobacteriaceae</taxon>
        <taxon>Mesorhizobium</taxon>
    </lineage>
</organism>
<evidence type="ECO:0000313" key="3">
    <source>
        <dbReference type="EMBL" id="CDX58540.1"/>
    </source>
</evidence>
<name>A0A090GE24_MESPL</name>
<accession>A0A090GE24</accession>
<evidence type="ECO:0000256" key="1">
    <source>
        <dbReference type="HAMAP-Rule" id="MF_00386"/>
    </source>
</evidence>
<dbReference type="EMBL" id="CCNE01000023">
    <property type="protein sequence ID" value="CDX58540.1"/>
    <property type="molecule type" value="Genomic_DNA"/>
</dbReference>
<gene>
    <name evidence="3" type="ORF">MPL3365_30171</name>
</gene>
<dbReference type="AlphaFoldDB" id="A0A090GE24"/>
<sequence>MADTTMTVAIFPLTIAHGPAAILSGAPDLEGKGIAFQRRSPHLSRSETGCGAMGDHHGHMHGVRSVQRGRNWPGPWRKTPGRVLGTSLVRLYQLTLSGFVGNSCRHLPTCSEYAHEAIARHGLWAGGWMGLFRVLRCGPFGTHGIDRVPETLAARYVWFMPWRYWRIGKKRGDPEI</sequence>
<comment type="subcellular location">
    <subcellularLocation>
        <location evidence="1">Cell membrane</location>
        <topology evidence="1">Peripheral membrane protein</topology>
        <orientation evidence="1">Cytoplasmic side</orientation>
    </subcellularLocation>
</comment>
<reference evidence="3 4" key="1">
    <citation type="submission" date="2014-08" db="EMBL/GenBank/DDBJ databases">
        <authorList>
            <person name="Moulin Lionel"/>
        </authorList>
    </citation>
    <scope>NUCLEOTIDE SEQUENCE [LARGE SCALE GENOMIC DNA]</scope>
</reference>
<dbReference type="GO" id="GO:0005886">
    <property type="term" value="C:plasma membrane"/>
    <property type="evidence" value="ECO:0007669"/>
    <property type="project" value="UniProtKB-SubCell"/>
</dbReference>
<dbReference type="HAMAP" id="MF_00386">
    <property type="entry name" value="UPF0161_YidD"/>
    <property type="match status" value="1"/>
</dbReference>
<dbReference type="PANTHER" id="PTHR33383:SF1">
    <property type="entry name" value="MEMBRANE PROTEIN INSERTION EFFICIENCY FACTOR-RELATED"/>
    <property type="match status" value="1"/>
</dbReference>
<dbReference type="InterPro" id="IPR002696">
    <property type="entry name" value="Membr_insert_effic_factor_YidD"/>
</dbReference>
<dbReference type="Proteomes" id="UP000046122">
    <property type="component" value="Unassembled WGS sequence"/>
</dbReference>
<feature type="region of interest" description="Disordered" evidence="2">
    <location>
        <begin position="40"/>
        <end position="60"/>
    </location>
</feature>
<evidence type="ECO:0000256" key="2">
    <source>
        <dbReference type="SAM" id="MobiDB-lite"/>
    </source>
</evidence>
<comment type="similarity">
    <text evidence="1">Belongs to the UPF0161 family.</text>
</comment>
<protein>
    <recommendedName>
        <fullName evidence="1">Putative membrane protein insertion efficiency factor</fullName>
    </recommendedName>
</protein>
<dbReference type="SMART" id="SM01234">
    <property type="entry name" value="Haemolytic"/>
    <property type="match status" value="1"/>
</dbReference>
<comment type="function">
    <text evidence="1">Could be involved in insertion of integral membrane proteins into the membrane.</text>
</comment>
<proteinExistence type="inferred from homology"/>
<dbReference type="PANTHER" id="PTHR33383">
    <property type="entry name" value="MEMBRANE PROTEIN INSERTION EFFICIENCY FACTOR-RELATED"/>
    <property type="match status" value="1"/>
</dbReference>
<evidence type="ECO:0000313" key="4">
    <source>
        <dbReference type="Proteomes" id="UP000046122"/>
    </source>
</evidence>
<keyword evidence="1" id="KW-0472">Membrane</keyword>